<sequence>MTVNRLIANVTPNEQVNNVHTRIAWHSASSIQIARYKTTLNEMLADVNLPSCTADCIDVFCTAHQQSISKFHDDIIECCTSSALSSIGRPTAVQGSGARPGWSRYVKPVRVEALKWHRAWKERGRPDHGPLYDMRKMTRARYHNAVRFIKKQEQILRDTSLAYSMSDLDYNQFWREVKRIKDSRKPVASTVDDFNTRAEICKIFTDKYSALYNSVTFDSSDMIRYLDNINLDLLHDSTASYLYISTADVKKAVSGLKTGKSDGQNQQSDHLINGTPLLFRKLAQLFTAMINHGFAPDSFLSGTLSPIVKNGRKSINSSSNYRGITLSSILGKILDRIIMNRFSGSLYSNDFQFGFKGRENWLKMDFESLFDAPKMILMPGLHKEYHR</sequence>
<reference evidence="3" key="1">
    <citation type="submission" date="2012-12" db="EMBL/GenBank/DDBJ databases">
        <authorList>
            <person name="Hellsten U."/>
            <person name="Grimwood J."/>
            <person name="Chapman J.A."/>
            <person name="Shapiro H."/>
            <person name="Aerts A."/>
            <person name="Otillar R.P."/>
            <person name="Terry A.Y."/>
            <person name="Boore J.L."/>
            <person name="Simakov O."/>
            <person name="Marletaz F."/>
            <person name="Cho S.-J."/>
            <person name="Edsinger-Gonzales E."/>
            <person name="Havlak P."/>
            <person name="Kuo D.-H."/>
            <person name="Larsson T."/>
            <person name="Lv J."/>
            <person name="Arendt D."/>
            <person name="Savage R."/>
            <person name="Osoegawa K."/>
            <person name="de Jong P."/>
            <person name="Lindberg D.R."/>
            <person name="Seaver E.C."/>
            <person name="Weisblat D.A."/>
            <person name="Putnam N.H."/>
            <person name="Grigoriev I.V."/>
            <person name="Rokhsar D.S."/>
        </authorList>
    </citation>
    <scope>NUCLEOTIDE SEQUENCE</scope>
    <source>
        <strain evidence="3">I ESC-2004</strain>
    </source>
</reference>
<evidence type="ECO:0000313" key="3">
    <source>
        <dbReference type="Proteomes" id="UP000014760"/>
    </source>
</evidence>
<keyword evidence="3" id="KW-1185">Reference proteome</keyword>
<dbReference type="OrthoDB" id="6159030at2759"/>
<protein>
    <recommendedName>
        <fullName evidence="4">Reverse transcriptase domain-containing protein</fullName>
    </recommendedName>
</protein>
<dbReference type="AlphaFoldDB" id="R7UEY0"/>
<evidence type="ECO:0000313" key="2">
    <source>
        <dbReference type="EnsemblMetazoa" id="CapteP196594"/>
    </source>
</evidence>
<dbReference type="EMBL" id="KB304599">
    <property type="protein sequence ID" value="ELU01837.1"/>
    <property type="molecule type" value="Genomic_DNA"/>
</dbReference>
<reference evidence="1 3" key="2">
    <citation type="journal article" date="2013" name="Nature">
        <title>Insights into bilaterian evolution from three spiralian genomes.</title>
        <authorList>
            <person name="Simakov O."/>
            <person name="Marletaz F."/>
            <person name="Cho S.J."/>
            <person name="Edsinger-Gonzales E."/>
            <person name="Havlak P."/>
            <person name="Hellsten U."/>
            <person name="Kuo D.H."/>
            <person name="Larsson T."/>
            <person name="Lv J."/>
            <person name="Arendt D."/>
            <person name="Savage R."/>
            <person name="Osoegawa K."/>
            <person name="de Jong P."/>
            <person name="Grimwood J."/>
            <person name="Chapman J.A."/>
            <person name="Shapiro H."/>
            <person name="Aerts A."/>
            <person name="Otillar R.P."/>
            <person name="Terry A.Y."/>
            <person name="Boore J.L."/>
            <person name="Grigoriev I.V."/>
            <person name="Lindberg D.R."/>
            <person name="Seaver E.C."/>
            <person name="Weisblat D.A."/>
            <person name="Putnam N.H."/>
            <person name="Rokhsar D.S."/>
        </authorList>
    </citation>
    <scope>NUCLEOTIDE SEQUENCE</scope>
    <source>
        <strain evidence="1 3">I ESC-2004</strain>
    </source>
</reference>
<gene>
    <name evidence="1" type="ORF">CAPTEDRAFT_196594</name>
</gene>
<dbReference type="HOGENOM" id="CLU_714224_0_0_1"/>
<evidence type="ECO:0008006" key="4">
    <source>
        <dbReference type="Google" id="ProtNLM"/>
    </source>
</evidence>
<proteinExistence type="predicted"/>
<evidence type="ECO:0000313" key="1">
    <source>
        <dbReference type="EMBL" id="ELU01837.1"/>
    </source>
</evidence>
<dbReference type="PANTHER" id="PTHR19446">
    <property type="entry name" value="REVERSE TRANSCRIPTASES"/>
    <property type="match status" value="1"/>
</dbReference>
<organism evidence="1">
    <name type="scientific">Capitella teleta</name>
    <name type="common">Polychaete worm</name>
    <dbReference type="NCBI Taxonomy" id="283909"/>
    <lineage>
        <taxon>Eukaryota</taxon>
        <taxon>Metazoa</taxon>
        <taxon>Spiralia</taxon>
        <taxon>Lophotrochozoa</taxon>
        <taxon>Annelida</taxon>
        <taxon>Polychaeta</taxon>
        <taxon>Sedentaria</taxon>
        <taxon>Scolecida</taxon>
        <taxon>Capitellidae</taxon>
        <taxon>Capitella</taxon>
    </lineage>
</organism>
<dbReference type="Proteomes" id="UP000014760">
    <property type="component" value="Unassembled WGS sequence"/>
</dbReference>
<accession>R7UEY0</accession>
<dbReference type="EnsemblMetazoa" id="CapteT196594">
    <property type="protein sequence ID" value="CapteP196594"/>
    <property type="gene ID" value="CapteG196594"/>
</dbReference>
<dbReference type="OMA" id="RSAHRIC"/>
<dbReference type="EMBL" id="AMQN01009098">
    <property type="status" value="NOT_ANNOTATED_CDS"/>
    <property type="molecule type" value="Genomic_DNA"/>
</dbReference>
<name>R7UEY0_CAPTE</name>
<reference evidence="2" key="3">
    <citation type="submission" date="2015-06" db="UniProtKB">
        <authorList>
            <consortium name="EnsemblMetazoa"/>
        </authorList>
    </citation>
    <scope>IDENTIFICATION</scope>
</reference>